<dbReference type="InterPro" id="IPR001278">
    <property type="entry name" value="Arg-tRNA-ligase"/>
</dbReference>
<dbReference type="InterPro" id="IPR012340">
    <property type="entry name" value="NA-bd_OB-fold"/>
</dbReference>
<keyword evidence="6 14" id="KW-0547">Nucleotide-binding</keyword>
<reference evidence="20" key="1">
    <citation type="submission" date="2024-02" db="UniProtKB">
        <authorList>
            <consortium name="WormBaseParasite"/>
        </authorList>
    </citation>
    <scope>IDENTIFICATION</scope>
</reference>
<evidence type="ECO:0000256" key="13">
    <source>
        <dbReference type="ARBA" id="ARBA00071644"/>
    </source>
</evidence>
<keyword evidence="7 14" id="KW-0067">ATP-binding</keyword>
<evidence type="ECO:0000256" key="16">
    <source>
        <dbReference type="SAM" id="Phobius"/>
    </source>
</evidence>
<dbReference type="InterPro" id="IPR036695">
    <property type="entry name" value="Arg-tRNA-synth_N_sf"/>
</dbReference>
<dbReference type="NCBIfam" id="TIGR00456">
    <property type="entry name" value="argS"/>
    <property type="match status" value="1"/>
</dbReference>
<evidence type="ECO:0000256" key="9">
    <source>
        <dbReference type="ARBA" id="ARBA00023146"/>
    </source>
</evidence>
<dbReference type="PANTHER" id="PTHR11956:SF5">
    <property type="entry name" value="ARGININE--TRNA LIGASE, CYTOPLASMIC"/>
    <property type="match status" value="1"/>
</dbReference>
<evidence type="ECO:0000256" key="3">
    <source>
        <dbReference type="ARBA" id="ARBA00012837"/>
    </source>
</evidence>
<comment type="similarity">
    <text evidence="2 14">Belongs to the class-I aminoacyl-tRNA synthetase family.</text>
</comment>
<evidence type="ECO:0000256" key="5">
    <source>
        <dbReference type="ARBA" id="ARBA00022598"/>
    </source>
</evidence>
<evidence type="ECO:0000256" key="4">
    <source>
        <dbReference type="ARBA" id="ARBA00022490"/>
    </source>
</evidence>
<evidence type="ECO:0000256" key="15">
    <source>
        <dbReference type="SAM" id="MobiDB-lite"/>
    </source>
</evidence>
<keyword evidence="9 14" id="KW-0030">Aminoacyl-tRNA synthetase</keyword>
<proteinExistence type="inferred from homology"/>
<evidence type="ECO:0000259" key="18">
    <source>
        <dbReference type="SMART" id="SM01016"/>
    </source>
</evidence>
<dbReference type="GO" id="GO:0006351">
    <property type="term" value="P:DNA-templated transcription"/>
    <property type="evidence" value="ECO:0007669"/>
    <property type="project" value="InterPro"/>
</dbReference>
<dbReference type="PROSITE" id="PS00178">
    <property type="entry name" value="AA_TRNA_LIGASE_I"/>
    <property type="match status" value="1"/>
</dbReference>
<dbReference type="Pfam" id="PF05746">
    <property type="entry name" value="DALR_1"/>
    <property type="match status" value="1"/>
</dbReference>
<dbReference type="SUPFAM" id="SSF47323">
    <property type="entry name" value="Anticodon-binding domain of a subclass of class I aminoacyl-tRNA synthetases"/>
    <property type="match status" value="1"/>
</dbReference>
<comment type="catalytic activity">
    <reaction evidence="12">
        <text>tRNA(Arg) + L-arginine + ATP = L-arginyl-tRNA(Arg) + AMP + diphosphate</text>
        <dbReference type="Rhea" id="RHEA:20301"/>
        <dbReference type="Rhea" id="RHEA-COMP:9658"/>
        <dbReference type="Rhea" id="RHEA-COMP:9673"/>
        <dbReference type="ChEBI" id="CHEBI:30616"/>
        <dbReference type="ChEBI" id="CHEBI:32682"/>
        <dbReference type="ChEBI" id="CHEBI:33019"/>
        <dbReference type="ChEBI" id="CHEBI:78442"/>
        <dbReference type="ChEBI" id="CHEBI:78513"/>
        <dbReference type="ChEBI" id="CHEBI:456215"/>
        <dbReference type="EC" id="6.1.1.19"/>
    </reaction>
</comment>
<dbReference type="HAMAP" id="MF_00123">
    <property type="entry name" value="Arg_tRNA_synth"/>
    <property type="match status" value="1"/>
</dbReference>
<evidence type="ECO:0000256" key="8">
    <source>
        <dbReference type="ARBA" id="ARBA00022917"/>
    </source>
</evidence>
<keyword evidence="16" id="KW-1133">Transmembrane helix</keyword>
<dbReference type="AlphaFoldDB" id="A0AAF5DGP2"/>
<dbReference type="PRINTS" id="PR01038">
    <property type="entry name" value="TRNASYNTHARG"/>
</dbReference>
<comment type="subcellular location">
    <subcellularLocation>
        <location evidence="1">Cytoplasm</location>
        <location evidence="1">Cytosol</location>
    </subcellularLocation>
</comment>
<sequence>LSKKRFDKEIPTTIVLLLLVQYFPKILLNTNLIFFSPQRFYCYSVGMAGILFDDIFTIKNVNPDGKKFERVDRLFCDGESFKMDLILDVNTQLYPLSLGDQFRFVLCTTLREDGLLDENEYDPLQHYPRTDPFDYVMFGKVYRINNDEDKESTTLSVYASFGGLLMRLTGEASYLQGFIMATPKHKPDEEQRALEKHLEKSIDKIQKLQQLLNDMNENKISLDVLEACPKLKEAVNDIDKLKYRITILKRSIENQKNENAKKVKGNGKPSDKKKEASSSQKSTQKKDYIKVLNYGDSIVGQLKAIFTDALKNAYPTIDDKIILVETNNPKYGDYQINNALKICGILKGSGEKVTPKDVATKIVELVPKSDLISQLEISPAGFINIHLSKKAIGQKIGNIFNKGIELPVLEKKRVVVDFSSPNIAKEMHVGHLRSTIIGDSISRLLEYVGFDVLRLNHIGDWGTQFGMLIAHLQDKFPNFLNETPPISDLQAFYKESKKRFDEDETFKARAYQCVVKLQNFDEDFVKAWKLICDVSRKNFENIYERLDIKLTERGESFYQNRMISVVKDLEDNGVLKLEEGRKVFFPVNCSVPLTIVKSDGGFTYDTSDMAAIQQRLLEEKADWILYVIDAGQNLHMETIFAAARDLKWYDEEKQRIEHVCFGLVLGEDKKKFKTRSGETVKLSDLIDEGLKRAGDKLVEKERDKVLSKEELDAAQKAVAYGCIKYADLSHNRCHDYVFSFDRMLDDKGNTAVYLLYAYARIRSIARNAGIEKSTLNEYIKKLQENAIPLDHPAEFKLAKHILKFCDTILITLDTFLLHQICDYIYGLATTFHDFYNECYVIQKDKDGTVQLFENRLILCEVTADIMCACFNILGDLAYVYSVSIEIIILKIP</sequence>
<feature type="domain" description="DALR anticodon binding" evidence="17">
    <location>
        <begin position="754"/>
        <end position="866"/>
    </location>
</feature>
<evidence type="ECO:0000256" key="10">
    <source>
        <dbReference type="ARBA" id="ARBA00033033"/>
    </source>
</evidence>
<comment type="function">
    <text evidence="11">DNA-dependent RNA polymerase catalyzes the transcription of DNA into RNA using the four ribonucleoside triphosphates as substrates. Common component of RNA polymerases I, II and III which synthesize ribosomal RNA precursors, mRNA precursors and many functional non-coding RNAs, and small RNAs, such as 5S rRNA and tRNAs, respectively.</text>
</comment>
<dbReference type="CDD" id="cd00671">
    <property type="entry name" value="ArgRS_core"/>
    <property type="match status" value="1"/>
</dbReference>
<dbReference type="GO" id="GO:0003899">
    <property type="term" value="F:DNA-directed RNA polymerase activity"/>
    <property type="evidence" value="ECO:0007669"/>
    <property type="project" value="InterPro"/>
</dbReference>
<feature type="region of interest" description="Disordered" evidence="15">
    <location>
        <begin position="256"/>
        <end position="282"/>
    </location>
</feature>
<dbReference type="Proteomes" id="UP000035681">
    <property type="component" value="Unplaced"/>
</dbReference>
<dbReference type="InterPro" id="IPR014729">
    <property type="entry name" value="Rossmann-like_a/b/a_fold"/>
</dbReference>
<dbReference type="SUPFAM" id="SSF52374">
    <property type="entry name" value="Nucleotidylyl transferase"/>
    <property type="match status" value="1"/>
</dbReference>
<dbReference type="SMART" id="SM01016">
    <property type="entry name" value="Arg_tRNA_synt_N"/>
    <property type="match status" value="1"/>
</dbReference>
<dbReference type="GO" id="GO:0017101">
    <property type="term" value="C:aminoacyl-tRNA synthetase multienzyme complex"/>
    <property type="evidence" value="ECO:0007669"/>
    <property type="project" value="UniProtKB-ARBA"/>
</dbReference>
<dbReference type="FunFam" id="1.10.730.10:FF:000064">
    <property type="entry name" value="Probable arginine--tRNA ligase, cytoplasmic"/>
    <property type="match status" value="1"/>
</dbReference>
<evidence type="ECO:0000256" key="11">
    <source>
        <dbReference type="ARBA" id="ARBA00044496"/>
    </source>
</evidence>
<dbReference type="GO" id="GO:0006420">
    <property type="term" value="P:arginyl-tRNA aminoacylation"/>
    <property type="evidence" value="ECO:0007669"/>
    <property type="project" value="InterPro"/>
</dbReference>
<evidence type="ECO:0000259" key="17">
    <source>
        <dbReference type="SMART" id="SM00836"/>
    </source>
</evidence>
<keyword evidence="5 14" id="KW-0436">Ligase</keyword>
<dbReference type="PANTHER" id="PTHR11956">
    <property type="entry name" value="ARGINYL-TRNA SYNTHETASE"/>
    <property type="match status" value="1"/>
</dbReference>
<feature type="domain" description="Arginyl tRNA synthetase N-terminal" evidence="18">
    <location>
        <begin position="300"/>
        <end position="387"/>
    </location>
</feature>
<dbReference type="Gene3D" id="1.10.730.10">
    <property type="entry name" value="Isoleucyl-tRNA Synthetase, Domain 1"/>
    <property type="match status" value="1"/>
</dbReference>
<dbReference type="Gene3D" id="3.30.1360.70">
    <property type="entry name" value="Arginyl tRNA synthetase N-terminal domain"/>
    <property type="match status" value="1"/>
</dbReference>
<dbReference type="GO" id="GO:0005829">
    <property type="term" value="C:cytosol"/>
    <property type="evidence" value="ECO:0007669"/>
    <property type="project" value="UniProtKB-SubCell"/>
</dbReference>
<keyword evidence="16" id="KW-0472">Membrane</keyword>
<evidence type="ECO:0000256" key="2">
    <source>
        <dbReference type="ARBA" id="ARBA00005594"/>
    </source>
</evidence>
<dbReference type="InterPro" id="IPR009080">
    <property type="entry name" value="tRNAsynth_Ia_anticodon-bd"/>
</dbReference>
<dbReference type="InterPro" id="IPR005148">
    <property type="entry name" value="Arg-tRNA-synth_N"/>
</dbReference>
<keyword evidence="16" id="KW-0812">Transmembrane</keyword>
<evidence type="ECO:0000313" key="19">
    <source>
        <dbReference type="Proteomes" id="UP000035681"/>
    </source>
</evidence>
<dbReference type="SMART" id="SM00836">
    <property type="entry name" value="DALR_1"/>
    <property type="match status" value="1"/>
</dbReference>
<dbReference type="FunFam" id="3.30.1360.70:FF:000002">
    <property type="entry name" value="arginine--tRNA ligase, cytoplasmic"/>
    <property type="match status" value="1"/>
</dbReference>
<evidence type="ECO:0000256" key="1">
    <source>
        <dbReference type="ARBA" id="ARBA00004514"/>
    </source>
</evidence>
<keyword evidence="8 14" id="KW-0648">Protein biosynthesis</keyword>
<evidence type="ECO:0000256" key="12">
    <source>
        <dbReference type="ARBA" id="ARBA00049339"/>
    </source>
</evidence>
<dbReference type="EC" id="6.1.1.19" evidence="3"/>
<dbReference type="Pfam" id="PF03870">
    <property type="entry name" value="RNA_pol_Rpb8"/>
    <property type="match status" value="1"/>
</dbReference>
<dbReference type="SMART" id="SM00658">
    <property type="entry name" value="RPOL8c"/>
    <property type="match status" value="1"/>
</dbReference>
<dbReference type="WBParaSite" id="TCONS_00012311.p1">
    <property type="protein sequence ID" value="TCONS_00012311.p1"/>
    <property type="gene ID" value="XLOC_007916"/>
</dbReference>
<dbReference type="Gene3D" id="2.40.50.140">
    <property type="entry name" value="Nucleic acid-binding proteins"/>
    <property type="match status" value="1"/>
</dbReference>
<keyword evidence="4" id="KW-0963">Cytoplasm</keyword>
<dbReference type="InterPro" id="IPR001412">
    <property type="entry name" value="aa-tRNA-synth_I_CS"/>
</dbReference>
<dbReference type="Gene3D" id="3.40.50.620">
    <property type="entry name" value="HUPs"/>
    <property type="match status" value="1"/>
</dbReference>
<dbReference type="InterPro" id="IPR005570">
    <property type="entry name" value="RPABC3"/>
</dbReference>
<protein>
    <recommendedName>
        <fullName evidence="13">Probable arginine--tRNA ligase, cytoplasmic</fullName>
        <ecNumber evidence="3">6.1.1.19</ecNumber>
    </recommendedName>
    <alternativeName>
        <fullName evidence="10">Arginyl-tRNA synthetase</fullName>
    </alternativeName>
</protein>
<dbReference type="SUPFAM" id="SSF50249">
    <property type="entry name" value="Nucleic acid-binding proteins"/>
    <property type="match status" value="1"/>
</dbReference>
<evidence type="ECO:0000256" key="14">
    <source>
        <dbReference type="RuleBase" id="RU363038"/>
    </source>
</evidence>
<feature type="transmembrane region" description="Helical" evidence="16">
    <location>
        <begin position="12"/>
        <end position="35"/>
    </location>
</feature>
<dbReference type="Pfam" id="PF03485">
    <property type="entry name" value="Arg_tRNA_synt_N"/>
    <property type="match status" value="1"/>
</dbReference>
<dbReference type="FunFam" id="3.40.50.620:FF:000084">
    <property type="entry name" value="arginine--tRNA ligase, cytoplasmic"/>
    <property type="match status" value="1"/>
</dbReference>
<dbReference type="SUPFAM" id="SSF55190">
    <property type="entry name" value="Arginyl-tRNA synthetase (ArgRS), N-terminal 'additional' domain"/>
    <property type="match status" value="1"/>
</dbReference>
<dbReference type="InterPro" id="IPR035684">
    <property type="entry name" value="ArgRS_core"/>
</dbReference>
<evidence type="ECO:0000256" key="6">
    <source>
        <dbReference type="ARBA" id="ARBA00022741"/>
    </source>
</evidence>
<dbReference type="GO" id="GO:0005524">
    <property type="term" value="F:ATP binding"/>
    <property type="evidence" value="ECO:0007669"/>
    <property type="project" value="UniProtKB-KW"/>
</dbReference>
<dbReference type="GO" id="GO:0004814">
    <property type="term" value="F:arginine-tRNA ligase activity"/>
    <property type="evidence" value="ECO:0007669"/>
    <property type="project" value="UniProtKB-EC"/>
</dbReference>
<evidence type="ECO:0000256" key="7">
    <source>
        <dbReference type="ARBA" id="ARBA00022840"/>
    </source>
</evidence>
<dbReference type="Pfam" id="PF00750">
    <property type="entry name" value="tRNA-synt_1d"/>
    <property type="match status" value="1"/>
</dbReference>
<evidence type="ECO:0000313" key="20">
    <source>
        <dbReference type="WBParaSite" id="TCONS_00012311.p1"/>
    </source>
</evidence>
<name>A0AAF5DGP2_STRER</name>
<accession>A0AAF5DGP2</accession>
<dbReference type="InterPro" id="IPR008909">
    <property type="entry name" value="DALR_anticod-bd"/>
</dbReference>
<organism evidence="19 20">
    <name type="scientific">Strongyloides stercoralis</name>
    <name type="common">Threadworm</name>
    <dbReference type="NCBI Taxonomy" id="6248"/>
    <lineage>
        <taxon>Eukaryota</taxon>
        <taxon>Metazoa</taxon>
        <taxon>Ecdysozoa</taxon>
        <taxon>Nematoda</taxon>
        <taxon>Chromadorea</taxon>
        <taxon>Rhabditida</taxon>
        <taxon>Tylenchina</taxon>
        <taxon>Panagrolaimomorpha</taxon>
        <taxon>Strongyloidoidea</taxon>
        <taxon>Strongyloididae</taxon>
        <taxon>Strongyloides</taxon>
    </lineage>
</organism>
<keyword evidence="19" id="KW-1185">Reference proteome</keyword>